<protein>
    <recommendedName>
        <fullName evidence="4">Altered inheritance of mitochondria protein 11</fullName>
    </recommendedName>
</protein>
<reference evidence="6" key="1">
    <citation type="journal article" date="2023" name="Mol. Phylogenet. Evol.">
        <title>Genome-scale phylogeny and comparative genomics of the fungal order Sordariales.</title>
        <authorList>
            <person name="Hensen N."/>
            <person name="Bonometti L."/>
            <person name="Westerberg I."/>
            <person name="Brannstrom I.O."/>
            <person name="Guillou S."/>
            <person name="Cros-Aarteil S."/>
            <person name="Calhoun S."/>
            <person name="Haridas S."/>
            <person name="Kuo A."/>
            <person name="Mondo S."/>
            <person name="Pangilinan J."/>
            <person name="Riley R."/>
            <person name="LaButti K."/>
            <person name="Andreopoulos B."/>
            <person name="Lipzen A."/>
            <person name="Chen C."/>
            <person name="Yan M."/>
            <person name="Daum C."/>
            <person name="Ng V."/>
            <person name="Clum A."/>
            <person name="Steindorff A."/>
            <person name="Ohm R.A."/>
            <person name="Martin F."/>
            <person name="Silar P."/>
            <person name="Natvig D.O."/>
            <person name="Lalanne C."/>
            <person name="Gautier V."/>
            <person name="Ament-Velasquez S.L."/>
            <person name="Kruys A."/>
            <person name="Hutchinson M.I."/>
            <person name="Powell A.J."/>
            <person name="Barry K."/>
            <person name="Miller A.N."/>
            <person name="Grigoriev I.V."/>
            <person name="Debuchy R."/>
            <person name="Gladieux P."/>
            <person name="Hiltunen Thoren M."/>
            <person name="Johannesson H."/>
        </authorList>
    </citation>
    <scope>NUCLEOTIDE SEQUENCE</scope>
    <source>
        <strain evidence="6">CBS 626.80</strain>
    </source>
</reference>
<feature type="transmembrane region" description="Helical" evidence="4">
    <location>
        <begin position="89"/>
        <end position="110"/>
    </location>
</feature>
<dbReference type="GO" id="GO:0016020">
    <property type="term" value="C:membrane"/>
    <property type="evidence" value="ECO:0007669"/>
    <property type="project" value="UniProtKB-SubCell"/>
</dbReference>
<evidence type="ECO:0000256" key="5">
    <source>
        <dbReference type="SAM" id="MobiDB-lite"/>
    </source>
</evidence>
<evidence type="ECO:0000256" key="4">
    <source>
        <dbReference type="RuleBase" id="RU367098"/>
    </source>
</evidence>
<evidence type="ECO:0000256" key="2">
    <source>
        <dbReference type="ARBA" id="ARBA00022989"/>
    </source>
</evidence>
<dbReference type="InterPro" id="IPR038814">
    <property type="entry name" value="AIM11"/>
</dbReference>
<dbReference type="GO" id="GO:0005739">
    <property type="term" value="C:mitochondrion"/>
    <property type="evidence" value="ECO:0007669"/>
    <property type="project" value="TreeGrafter"/>
</dbReference>
<keyword evidence="7" id="KW-1185">Reference proteome</keyword>
<evidence type="ECO:0000256" key="3">
    <source>
        <dbReference type="ARBA" id="ARBA00023136"/>
    </source>
</evidence>
<keyword evidence="3 4" id="KW-0472">Membrane</keyword>
<name>A0AAN6SF32_9PEZI</name>
<accession>A0AAN6SF32</accession>
<dbReference type="EMBL" id="MU859135">
    <property type="protein sequence ID" value="KAK3951932.1"/>
    <property type="molecule type" value="Genomic_DNA"/>
</dbReference>
<dbReference type="PANTHER" id="PTHR39136">
    <property type="entry name" value="ALTERED INHERITANCE OF MITOCHONDRIA PROTEIN 11"/>
    <property type="match status" value="1"/>
</dbReference>
<comment type="subcellular location">
    <subcellularLocation>
        <location evidence="4">Membrane</location>
        <topology evidence="4">Multi-pass membrane protein</topology>
    </subcellularLocation>
</comment>
<feature type="compositionally biased region" description="Low complexity" evidence="5">
    <location>
        <begin position="23"/>
        <end position="47"/>
    </location>
</feature>
<feature type="region of interest" description="Disordered" evidence="5">
    <location>
        <begin position="15"/>
        <end position="75"/>
    </location>
</feature>
<keyword evidence="2 4" id="KW-1133">Transmembrane helix</keyword>
<evidence type="ECO:0000313" key="6">
    <source>
        <dbReference type="EMBL" id="KAK3951932.1"/>
    </source>
</evidence>
<organism evidence="6 7">
    <name type="scientific">Pseudoneurospora amorphoporcata</name>
    <dbReference type="NCBI Taxonomy" id="241081"/>
    <lineage>
        <taxon>Eukaryota</taxon>
        <taxon>Fungi</taxon>
        <taxon>Dikarya</taxon>
        <taxon>Ascomycota</taxon>
        <taxon>Pezizomycotina</taxon>
        <taxon>Sordariomycetes</taxon>
        <taxon>Sordariomycetidae</taxon>
        <taxon>Sordariales</taxon>
        <taxon>Sordariaceae</taxon>
        <taxon>Pseudoneurospora</taxon>
    </lineage>
</organism>
<keyword evidence="1 4" id="KW-0812">Transmembrane</keyword>
<sequence>MPILASILRKLVWADGQPPQAPQQPSTTPAPAAPTTVTTTTTTTQTPVPAPADASSLAPTSDAARYPPAEQWEERPYPPLFSERSMKQLGLFFGGATFFALSVAVSRRAVARHLKASKMEIFAPNPMALGISRPAAGNINAKADKDPMMAAEALTLATLNVVSFATMAAGGTSWALDISSVEDLRRKARRTLYGGNGANLDEEAEKEVAEWVAKTLGIDLEKAEEEEAKGKMLNEEAVKKP</sequence>
<dbReference type="AlphaFoldDB" id="A0AAN6SF32"/>
<comment type="similarity">
    <text evidence="4">Belongs to the AIM11 family.</text>
</comment>
<comment type="caution">
    <text evidence="6">The sequence shown here is derived from an EMBL/GenBank/DDBJ whole genome shotgun (WGS) entry which is preliminary data.</text>
</comment>
<evidence type="ECO:0000256" key="1">
    <source>
        <dbReference type="ARBA" id="ARBA00022692"/>
    </source>
</evidence>
<proteinExistence type="inferred from homology"/>
<evidence type="ECO:0000313" key="7">
    <source>
        <dbReference type="Proteomes" id="UP001303222"/>
    </source>
</evidence>
<reference evidence="6" key="2">
    <citation type="submission" date="2023-06" db="EMBL/GenBank/DDBJ databases">
        <authorList>
            <consortium name="Lawrence Berkeley National Laboratory"/>
            <person name="Mondo S.J."/>
            <person name="Hensen N."/>
            <person name="Bonometti L."/>
            <person name="Westerberg I."/>
            <person name="Brannstrom I.O."/>
            <person name="Guillou S."/>
            <person name="Cros-Aarteil S."/>
            <person name="Calhoun S."/>
            <person name="Haridas S."/>
            <person name="Kuo A."/>
            <person name="Pangilinan J."/>
            <person name="Riley R."/>
            <person name="Labutti K."/>
            <person name="Andreopoulos B."/>
            <person name="Lipzen A."/>
            <person name="Chen C."/>
            <person name="Yanf M."/>
            <person name="Daum C."/>
            <person name="Ng V."/>
            <person name="Clum A."/>
            <person name="Steindorff A."/>
            <person name="Ohm R."/>
            <person name="Martin F."/>
            <person name="Silar P."/>
            <person name="Natvig D."/>
            <person name="Lalanne C."/>
            <person name="Gautier V."/>
            <person name="Ament-Velasquez S.L."/>
            <person name="Kruys A."/>
            <person name="Hutchinson M.I."/>
            <person name="Powell A.J."/>
            <person name="Barry K."/>
            <person name="Miller A.N."/>
            <person name="Grigoriev I.V."/>
            <person name="Debuchy R."/>
            <person name="Gladieux P."/>
            <person name="Thoren M.H."/>
            <person name="Johannesson H."/>
        </authorList>
    </citation>
    <scope>NUCLEOTIDE SEQUENCE</scope>
    <source>
        <strain evidence="6">CBS 626.80</strain>
    </source>
</reference>
<dbReference type="PANTHER" id="PTHR39136:SF1">
    <property type="entry name" value="ALTERED INHERITANCE OF MITOCHONDRIA PROTEIN 11"/>
    <property type="match status" value="1"/>
</dbReference>
<gene>
    <name evidence="4" type="primary">AIM11</name>
    <name evidence="6" type="ORF">QBC32DRAFT_152500</name>
</gene>
<dbReference type="Proteomes" id="UP001303222">
    <property type="component" value="Unassembled WGS sequence"/>
</dbReference>